<keyword evidence="1" id="KW-0732">Signal</keyword>
<feature type="chain" id="PRO_5032371778" evidence="1">
    <location>
        <begin position="23"/>
        <end position="120"/>
    </location>
</feature>
<keyword evidence="3" id="KW-1185">Reference proteome</keyword>
<sequence length="120" mass="13034">MGGVLAIFLLFAHLLLLPDTSSSSPLCTDSRAPVTLKTPLAFCPYNGSVCCNSTKDLQLQKQFEAMNVSDPACASLLKSILCAVNLHYHISLGLYQHLSFKFTLISLVAAQRHAISWASH</sequence>
<evidence type="ECO:0000313" key="3">
    <source>
        <dbReference type="Proteomes" id="UP000607653"/>
    </source>
</evidence>
<dbReference type="EMBL" id="DUZY01000003">
    <property type="protein sequence ID" value="DAD31118.1"/>
    <property type="molecule type" value="Genomic_DNA"/>
</dbReference>
<proteinExistence type="predicted"/>
<reference evidence="2 3" key="1">
    <citation type="journal article" date="2020" name="Mol. Biol. Evol.">
        <title>Distinct Expression and Methylation Patterns for Genes with Different Fates following a Single Whole-Genome Duplication in Flowering Plants.</title>
        <authorList>
            <person name="Shi T."/>
            <person name="Rahmani R.S."/>
            <person name="Gugger P.F."/>
            <person name="Wang M."/>
            <person name="Li H."/>
            <person name="Zhang Y."/>
            <person name="Li Z."/>
            <person name="Wang Q."/>
            <person name="Van de Peer Y."/>
            <person name="Marchal K."/>
            <person name="Chen J."/>
        </authorList>
    </citation>
    <scope>NUCLEOTIDE SEQUENCE [LARGE SCALE GENOMIC DNA]</scope>
    <source>
        <tissue evidence="2">Leaf</tissue>
    </source>
</reference>
<gene>
    <name evidence="2" type="ORF">HUJ06_009969</name>
</gene>
<feature type="signal peptide" evidence="1">
    <location>
        <begin position="1"/>
        <end position="22"/>
    </location>
</feature>
<dbReference type="AlphaFoldDB" id="A0A822YPC4"/>
<evidence type="ECO:0000313" key="2">
    <source>
        <dbReference type="EMBL" id="DAD31118.1"/>
    </source>
</evidence>
<organism evidence="2 3">
    <name type="scientific">Nelumbo nucifera</name>
    <name type="common">Sacred lotus</name>
    <dbReference type="NCBI Taxonomy" id="4432"/>
    <lineage>
        <taxon>Eukaryota</taxon>
        <taxon>Viridiplantae</taxon>
        <taxon>Streptophyta</taxon>
        <taxon>Embryophyta</taxon>
        <taxon>Tracheophyta</taxon>
        <taxon>Spermatophyta</taxon>
        <taxon>Magnoliopsida</taxon>
        <taxon>Proteales</taxon>
        <taxon>Nelumbonaceae</taxon>
        <taxon>Nelumbo</taxon>
    </lineage>
</organism>
<name>A0A822YPC4_NELNU</name>
<evidence type="ECO:0000256" key="1">
    <source>
        <dbReference type="SAM" id="SignalP"/>
    </source>
</evidence>
<protein>
    <submittedName>
        <fullName evidence="2">Uncharacterized protein</fullName>
    </submittedName>
</protein>
<comment type="caution">
    <text evidence="2">The sequence shown here is derived from an EMBL/GenBank/DDBJ whole genome shotgun (WGS) entry which is preliminary data.</text>
</comment>
<accession>A0A822YPC4</accession>
<dbReference type="Proteomes" id="UP000607653">
    <property type="component" value="Unassembled WGS sequence"/>
</dbReference>